<evidence type="ECO:0000256" key="1">
    <source>
        <dbReference type="SAM" id="Phobius"/>
    </source>
</evidence>
<gene>
    <name evidence="2" type="ORF">SAMN05192583_0324</name>
</gene>
<proteinExistence type="predicted"/>
<keyword evidence="1" id="KW-1133">Transmembrane helix</keyword>
<feature type="transmembrane region" description="Helical" evidence="1">
    <location>
        <begin position="45"/>
        <end position="63"/>
    </location>
</feature>
<dbReference type="Proteomes" id="UP000199206">
    <property type="component" value="Unassembled WGS sequence"/>
</dbReference>
<reference evidence="3" key="1">
    <citation type="submission" date="2016-10" db="EMBL/GenBank/DDBJ databases">
        <authorList>
            <person name="Varghese N."/>
            <person name="Submissions S."/>
        </authorList>
    </citation>
    <scope>NUCLEOTIDE SEQUENCE [LARGE SCALE GENOMIC DNA]</scope>
    <source>
        <strain evidence="3">S6-262</strain>
    </source>
</reference>
<accession>A0A1H7YLR1</accession>
<dbReference type="AlphaFoldDB" id="A0A1H7YLR1"/>
<dbReference type="STRING" id="1166340.SAMN05192583_0324"/>
<protein>
    <submittedName>
        <fullName evidence="2">Uncharacterized protein</fullName>
    </submittedName>
</protein>
<keyword evidence="1" id="KW-0812">Transmembrane</keyword>
<dbReference type="RefSeq" id="WP_093663713.1">
    <property type="nucleotide sequence ID" value="NZ_FOCF01000001.1"/>
</dbReference>
<name>A0A1H7YLR1_9SPHN</name>
<evidence type="ECO:0000313" key="3">
    <source>
        <dbReference type="Proteomes" id="UP000199206"/>
    </source>
</evidence>
<organism evidence="2 3">
    <name type="scientific">Sphingomonas gellani</name>
    <dbReference type="NCBI Taxonomy" id="1166340"/>
    <lineage>
        <taxon>Bacteria</taxon>
        <taxon>Pseudomonadati</taxon>
        <taxon>Pseudomonadota</taxon>
        <taxon>Alphaproteobacteria</taxon>
        <taxon>Sphingomonadales</taxon>
        <taxon>Sphingomonadaceae</taxon>
        <taxon>Sphingomonas</taxon>
    </lineage>
</organism>
<keyword evidence="3" id="KW-1185">Reference proteome</keyword>
<dbReference type="EMBL" id="FOCF01000001">
    <property type="protein sequence ID" value="SEM47182.1"/>
    <property type="molecule type" value="Genomic_DNA"/>
</dbReference>
<keyword evidence="1" id="KW-0472">Membrane</keyword>
<feature type="transmembrane region" description="Helical" evidence="1">
    <location>
        <begin position="6"/>
        <end position="24"/>
    </location>
</feature>
<sequence>MTPPLPLPWMAAACALVVALGAAFGERRRRLRRDPDRVGWVDWPAVQLFALMAAILLAGIGLHA</sequence>
<evidence type="ECO:0000313" key="2">
    <source>
        <dbReference type="EMBL" id="SEM47182.1"/>
    </source>
</evidence>